<protein>
    <submittedName>
        <fullName evidence="1">Uncharacterized protein</fullName>
    </submittedName>
</protein>
<evidence type="ECO:0000313" key="1">
    <source>
        <dbReference type="EMBL" id="KKM63611.1"/>
    </source>
</evidence>
<organism evidence="1">
    <name type="scientific">marine sediment metagenome</name>
    <dbReference type="NCBI Taxonomy" id="412755"/>
    <lineage>
        <taxon>unclassified sequences</taxon>
        <taxon>metagenomes</taxon>
        <taxon>ecological metagenomes</taxon>
    </lineage>
</organism>
<name>A0A0F9JMG6_9ZZZZ</name>
<comment type="caution">
    <text evidence="1">The sequence shown here is derived from an EMBL/GenBank/DDBJ whole genome shotgun (WGS) entry which is preliminary data.</text>
</comment>
<reference evidence="1" key="1">
    <citation type="journal article" date="2015" name="Nature">
        <title>Complex archaea that bridge the gap between prokaryotes and eukaryotes.</title>
        <authorList>
            <person name="Spang A."/>
            <person name="Saw J.H."/>
            <person name="Jorgensen S.L."/>
            <person name="Zaremba-Niedzwiedzka K."/>
            <person name="Martijn J."/>
            <person name="Lind A.E."/>
            <person name="van Eijk R."/>
            <person name="Schleper C."/>
            <person name="Guy L."/>
            <person name="Ettema T.J."/>
        </authorList>
    </citation>
    <scope>NUCLEOTIDE SEQUENCE</scope>
</reference>
<sequence length="54" mass="6046">MSVFFDATEVVAGIGFPALERVAVEAHRQECNEQNHHQPMIPTHCISVTGREVR</sequence>
<dbReference type="EMBL" id="LAZR01011066">
    <property type="protein sequence ID" value="KKM63611.1"/>
    <property type="molecule type" value="Genomic_DNA"/>
</dbReference>
<proteinExistence type="predicted"/>
<accession>A0A0F9JMG6</accession>
<gene>
    <name evidence="1" type="ORF">LCGC14_1509730</name>
</gene>
<dbReference type="AlphaFoldDB" id="A0A0F9JMG6"/>